<organism evidence="3">
    <name type="scientific">Gaeumannomyces tritici (strain R3-111a-1)</name>
    <name type="common">Wheat and barley take-all root rot fungus</name>
    <name type="synonym">Gaeumannomyces graminis var. tritici</name>
    <dbReference type="NCBI Taxonomy" id="644352"/>
    <lineage>
        <taxon>Eukaryota</taxon>
        <taxon>Fungi</taxon>
        <taxon>Dikarya</taxon>
        <taxon>Ascomycota</taxon>
        <taxon>Pezizomycotina</taxon>
        <taxon>Sordariomycetes</taxon>
        <taxon>Sordariomycetidae</taxon>
        <taxon>Magnaporthales</taxon>
        <taxon>Magnaporthaceae</taxon>
        <taxon>Gaeumannomyces</taxon>
    </lineage>
</organism>
<dbReference type="Proteomes" id="UP000006039">
    <property type="component" value="Unassembled WGS sequence"/>
</dbReference>
<accession>J3PFW5</accession>
<dbReference type="InterPro" id="IPR052523">
    <property type="entry name" value="Trichothecene_AcTrans"/>
</dbReference>
<feature type="domain" description="N-acetyltransferase" evidence="2">
    <location>
        <begin position="5"/>
        <end position="201"/>
    </location>
</feature>
<gene>
    <name evidence="4" type="primary">20352848</name>
    <name evidence="3" type="ORF">GGTG_12390</name>
</gene>
<proteinExistence type="predicted"/>
<protein>
    <recommendedName>
        <fullName evidence="2">N-acetyltransferase domain-containing protein</fullName>
    </recommendedName>
</protein>
<dbReference type="EMBL" id="GL385402">
    <property type="protein sequence ID" value="EJT70217.1"/>
    <property type="molecule type" value="Genomic_DNA"/>
</dbReference>
<dbReference type="GeneID" id="20352848"/>
<dbReference type="PANTHER" id="PTHR42791">
    <property type="entry name" value="GNAT FAMILY ACETYLTRANSFERASE"/>
    <property type="match status" value="1"/>
</dbReference>
<evidence type="ECO:0000313" key="5">
    <source>
        <dbReference type="Proteomes" id="UP000006039"/>
    </source>
</evidence>
<dbReference type="eggNOG" id="ENOG502RAX8">
    <property type="taxonomic scope" value="Eukaryota"/>
</dbReference>
<reference evidence="3" key="3">
    <citation type="submission" date="2010-09" db="EMBL/GenBank/DDBJ databases">
        <title>Annotation of Gaeumannomyces graminis var. tritici R3-111a-1.</title>
        <authorList>
            <consortium name="The Broad Institute Genome Sequencing Platform"/>
            <person name="Ma L.-J."/>
            <person name="Dead R."/>
            <person name="Young S.K."/>
            <person name="Zeng Q."/>
            <person name="Gargeya S."/>
            <person name="Fitzgerald M."/>
            <person name="Haas B."/>
            <person name="Abouelleil A."/>
            <person name="Alvarado L."/>
            <person name="Arachchi H.M."/>
            <person name="Berlin A."/>
            <person name="Brown A."/>
            <person name="Chapman S.B."/>
            <person name="Chen Z."/>
            <person name="Dunbar C."/>
            <person name="Freedman E."/>
            <person name="Gearin G."/>
            <person name="Gellesch M."/>
            <person name="Goldberg J."/>
            <person name="Griggs A."/>
            <person name="Gujja S."/>
            <person name="Heiman D."/>
            <person name="Howarth C."/>
            <person name="Larson L."/>
            <person name="Lui A."/>
            <person name="MacDonald P.J.P."/>
            <person name="Mehta T."/>
            <person name="Montmayeur A."/>
            <person name="Murphy C."/>
            <person name="Neiman D."/>
            <person name="Pearson M."/>
            <person name="Priest M."/>
            <person name="Roberts A."/>
            <person name="Saif S."/>
            <person name="Shea T."/>
            <person name="Shenoy N."/>
            <person name="Sisk P."/>
            <person name="Stolte C."/>
            <person name="Sykes S."/>
            <person name="Yandava C."/>
            <person name="Wortman J."/>
            <person name="Nusbaum C."/>
            <person name="Birren B."/>
        </authorList>
    </citation>
    <scope>NUCLEOTIDE SEQUENCE</scope>
    <source>
        <strain evidence="3">R3-111a-1</strain>
    </source>
</reference>
<evidence type="ECO:0000313" key="4">
    <source>
        <dbReference type="EnsemblFungi" id="EJT70217"/>
    </source>
</evidence>
<evidence type="ECO:0000313" key="3">
    <source>
        <dbReference type="EMBL" id="EJT70217.1"/>
    </source>
</evidence>
<dbReference type="InterPro" id="IPR016181">
    <property type="entry name" value="Acyl_CoA_acyltransferase"/>
</dbReference>
<dbReference type="InterPro" id="IPR000182">
    <property type="entry name" value="GNAT_dom"/>
</dbReference>
<dbReference type="PANTHER" id="PTHR42791:SF2">
    <property type="entry name" value="N-ACETYLTRANSFERASE DOMAIN-CONTAINING PROTEIN"/>
    <property type="match status" value="1"/>
</dbReference>
<reference evidence="4" key="4">
    <citation type="journal article" date="2015" name="G3 (Bethesda)">
        <title>Genome sequences of three phytopathogenic species of the Magnaporthaceae family of fungi.</title>
        <authorList>
            <person name="Okagaki L.H."/>
            <person name="Nunes C.C."/>
            <person name="Sailsbery J."/>
            <person name="Clay B."/>
            <person name="Brown D."/>
            <person name="John T."/>
            <person name="Oh Y."/>
            <person name="Young N."/>
            <person name="Fitzgerald M."/>
            <person name="Haas B.J."/>
            <person name="Zeng Q."/>
            <person name="Young S."/>
            <person name="Adiconis X."/>
            <person name="Fan L."/>
            <person name="Levin J.Z."/>
            <person name="Mitchell T.K."/>
            <person name="Okubara P.A."/>
            <person name="Farman M.L."/>
            <person name="Kohn L.M."/>
            <person name="Birren B."/>
            <person name="Ma L.-J."/>
            <person name="Dean R.A."/>
        </authorList>
    </citation>
    <scope>NUCLEOTIDE SEQUENCE</scope>
    <source>
        <strain evidence="4">R3-111a-1</strain>
    </source>
</reference>
<dbReference type="STRING" id="644352.J3PFW5"/>
<name>J3PFW5_GAET3</name>
<dbReference type="Gene3D" id="3.40.630.30">
    <property type="match status" value="1"/>
</dbReference>
<evidence type="ECO:0000256" key="1">
    <source>
        <dbReference type="SAM" id="MobiDB-lite"/>
    </source>
</evidence>
<dbReference type="VEuPathDB" id="FungiDB:GGTG_12390"/>
<feature type="region of interest" description="Disordered" evidence="1">
    <location>
        <begin position="191"/>
        <end position="210"/>
    </location>
</feature>
<dbReference type="PROSITE" id="PS51186">
    <property type="entry name" value="GNAT"/>
    <property type="match status" value="1"/>
</dbReference>
<dbReference type="Pfam" id="PF00583">
    <property type="entry name" value="Acetyltransf_1"/>
    <property type="match status" value="1"/>
</dbReference>
<dbReference type="SUPFAM" id="SSF55729">
    <property type="entry name" value="Acyl-CoA N-acyltransferases (Nat)"/>
    <property type="match status" value="1"/>
</dbReference>
<dbReference type="AlphaFoldDB" id="J3PFW5"/>
<reference evidence="4" key="5">
    <citation type="submission" date="2018-04" db="UniProtKB">
        <authorList>
            <consortium name="EnsemblFungi"/>
        </authorList>
    </citation>
    <scope>IDENTIFICATION</scope>
    <source>
        <strain evidence="4">R3-111a-1</strain>
    </source>
</reference>
<evidence type="ECO:0000259" key="2">
    <source>
        <dbReference type="PROSITE" id="PS51186"/>
    </source>
</evidence>
<dbReference type="HOGENOM" id="CLU_060131_6_4_1"/>
<reference evidence="5" key="1">
    <citation type="submission" date="2010-07" db="EMBL/GenBank/DDBJ databases">
        <title>The genome sequence of Gaeumannomyces graminis var. tritici strain R3-111a-1.</title>
        <authorList>
            <consortium name="The Broad Institute Genome Sequencing Platform"/>
            <person name="Ma L.-J."/>
            <person name="Dead R."/>
            <person name="Young S."/>
            <person name="Zeng Q."/>
            <person name="Koehrsen M."/>
            <person name="Alvarado L."/>
            <person name="Berlin A."/>
            <person name="Chapman S.B."/>
            <person name="Chen Z."/>
            <person name="Freedman E."/>
            <person name="Gellesch M."/>
            <person name="Goldberg J."/>
            <person name="Griggs A."/>
            <person name="Gujja S."/>
            <person name="Heilman E.R."/>
            <person name="Heiman D."/>
            <person name="Hepburn T."/>
            <person name="Howarth C."/>
            <person name="Jen D."/>
            <person name="Larson L."/>
            <person name="Mehta T."/>
            <person name="Neiman D."/>
            <person name="Pearson M."/>
            <person name="Roberts A."/>
            <person name="Saif S."/>
            <person name="Shea T."/>
            <person name="Shenoy N."/>
            <person name="Sisk P."/>
            <person name="Stolte C."/>
            <person name="Sykes S."/>
            <person name="Walk T."/>
            <person name="White J."/>
            <person name="Yandava C."/>
            <person name="Haas B."/>
            <person name="Nusbaum C."/>
            <person name="Birren B."/>
        </authorList>
    </citation>
    <scope>NUCLEOTIDE SEQUENCE [LARGE SCALE GENOMIC DNA]</scope>
    <source>
        <strain evidence="5">R3-111a-1</strain>
    </source>
</reference>
<dbReference type="RefSeq" id="XP_009228551.1">
    <property type="nucleotide sequence ID" value="XM_009230287.1"/>
</dbReference>
<dbReference type="OrthoDB" id="2115692at2759"/>
<keyword evidence="5" id="KW-1185">Reference proteome</keyword>
<dbReference type="GO" id="GO:0016747">
    <property type="term" value="F:acyltransferase activity, transferring groups other than amino-acyl groups"/>
    <property type="evidence" value="ECO:0007669"/>
    <property type="project" value="InterPro"/>
</dbReference>
<sequence length="210" mass="23909">MSNAHVITPATVADVPGIVDILIHAFESERMNEMFPPTPESRAWIEKAYEGFVRGDVGRHESRVFVLRNENGKTVGFSFYWIVDAKNGEFQPWHERYPARVAGLGWEQMDAFYTMMENNHRKVMDQGSHIFLETIAVHTSVRGRGLAARMVEIGMELADTLDYPSYLDGNKLAVTLYERAGYISQDTGLPFRSVPMRRPKKSERQAEAKP</sequence>
<reference evidence="3" key="2">
    <citation type="submission" date="2010-07" db="EMBL/GenBank/DDBJ databases">
        <authorList>
            <consortium name="The Broad Institute Genome Sequencing Platform"/>
            <consortium name="Broad Institute Genome Sequencing Center for Infectious Disease"/>
            <person name="Ma L.-J."/>
            <person name="Dead R."/>
            <person name="Young S."/>
            <person name="Zeng Q."/>
            <person name="Koehrsen M."/>
            <person name="Alvarado L."/>
            <person name="Berlin A."/>
            <person name="Chapman S.B."/>
            <person name="Chen Z."/>
            <person name="Freedman E."/>
            <person name="Gellesch M."/>
            <person name="Goldberg J."/>
            <person name="Griggs A."/>
            <person name="Gujja S."/>
            <person name="Heilman E.R."/>
            <person name="Heiman D."/>
            <person name="Hepburn T."/>
            <person name="Howarth C."/>
            <person name="Jen D."/>
            <person name="Larson L."/>
            <person name="Mehta T."/>
            <person name="Neiman D."/>
            <person name="Pearson M."/>
            <person name="Roberts A."/>
            <person name="Saif S."/>
            <person name="Shea T."/>
            <person name="Shenoy N."/>
            <person name="Sisk P."/>
            <person name="Stolte C."/>
            <person name="Sykes S."/>
            <person name="Walk T."/>
            <person name="White J."/>
            <person name="Yandava C."/>
            <person name="Haas B."/>
            <person name="Nusbaum C."/>
            <person name="Birren B."/>
        </authorList>
    </citation>
    <scope>NUCLEOTIDE SEQUENCE</scope>
    <source>
        <strain evidence="3">R3-111a-1</strain>
    </source>
</reference>
<dbReference type="EnsemblFungi" id="EJT70217">
    <property type="protein sequence ID" value="EJT70217"/>
    <property type="gene ID" value="GGTG_12390"/>
</dbReference>